<organism evidence="1 2">
    <name type="scientific">Aquimarina aggregata</name>
    <dbReference type="NCBI Taxonomy" id="1642818"/>
    <lineage>
        <taxon>Bacteria</taxon>
        <taxon>Pseudomonadati</taxon>
        <taxon>Bacteroidota</taxon>
        <taxon>Flavobacteriia</taxon>
        <taxon>Flavobacteriales</taxon>
        <taxon>Flavobacteriaceae</taxon>
        <taxon>Aquimarina</taxon>
    </lineage>
</organism>
<accession>A0A162EMB9</accession>
<gene>
    <name evidence="1" type="ORF">AWE51_20835</name>
</gene>
<keyword evidence="2" id="KW-1185">Reference proteome</keyword>
<dbReference type="RefSeq" id="WP_066311620.1">
    <property type="nucleotide sequence ID" value="NZ_CANLSS010000006.1"/>
</dbReference>
<evidence type="ECO:0000313" key="2">
    <source>
        <dbReference type="Proteomes" id="UP000076715"/>
    </source>
</evidence>
<dbReference type="AlphaFoldDB" id="A0A162EMB9"/>
<dbReference type="STRING" id="1642818.AWE51_20835"/>
<name>A0A162EMB9_9FLAO</name>
<evidence type="ECO:0000313" key="1">
    <source>
        <dbReference type="EMBL" id="KZS41843.1"/>
    </source>
</evidence>
<dbReference type="OrthoDB" id="1117657at2"/>
<sequence length="363" mass="41125">MKTTFYNLTLAILFLLFSIHSIWSQEKVSKTIEKTYPLTNTGELHLDNKYGNIIINGWQENTIQIVVEIEVSKKKKEDALDLLARINPKINSTNDFISITSLIEEKSNSMFSRLFEKANPFDFDKANIQINYDIYLPQNAEINITNKFGDIIMSGWNGKLKMNQQHGDIWINKSLENANIEMKFGKLKTKSITYGNIQFKNGEIDIEESKELKINSSGTTISIENVASLEIHSSKDKINIQQLGNIKGELMFSNMNLNSVSDDINLTMEVADFWVSKLKKSNTNVIITQESSELNINISGTSIDFNASLEQGVLRIPKSFTNIKTDMIDKRKRIRDVSASYGKNSSKGKFQIIGKKGIIVLSE</sequence>
<comment type="caution">
    <text evidence="1">The sequence shown here is derived from an EMBL/GenBank/DDBJ whole genome shotgun (WGS) entry which is preliminary data.</text>
</comment>
<dbReference type="Proteomes" id="UP000076715">
    <property type="component" value="Unassembled WGS sequence"/>
</dbReference>
<dbReference type="EMBL" id="LQRT01000003">
    <property type="protein sequence ID" value="KZS41843.1"/>
    <property type="molecule type" value="Genomic_DNA"/>
</dbReference>
<proteinExistence type="predicted"/>
<protein>
    <recommendedName>
        <fullName evidence="3">Adhesin domain-containing protein</fullName>
    </recommendedName>
</protein>
<evidence type="ECO:0008006" key="3">
    <source>
        <dbReference type="Google" id="ProtNLM"/>
    </source>
</evidence>
<reference evidence="1 2" key="1">
    <citation type="submission" date="2016-01" db="EMBL/GenBank/DDBJ databases">
        <title>The draft genome sequence of Aquimarina sp. RZW4-3-2.</title>
        <authorList>
            <person name="Wang Y."/>
        </authorList>
    </citation>
    <scope>NUCLEOTIDE SEQUENCE [LARGE SCALE GENOMIC DNA]</scope>
    <source>
        <strain evidence="1 2">RZW4-3-2</strain>
    </source>
</reference>